<accession>A0A382LCF7</accession>
<dbReference type="Gene3D" id="3.20.20.360">
    <property type="entry name" value="Malate synthase, domain 3"/>
    <property type="match status" value="1"/>
</dbReference>
<proteinExistence type="predicted"/>
<dbReference type="AlphaFoldDB" id="A0A382LCF7"/>
<dbReference type="InterPro" id="IPR011076">
    <property type="entry name" value="Malate_synth_sf"/>
</dbReference>
<organism evidence="1">
    <name type="scientific">marine metagenome</name>
    <dbReference type="NCBI Taxonomy" id="408172"/>
    <lineage>
        <taxon>unclassified sequences</taxon>
        <taxon>metagenomes</taxon>
        <taxon>ecological metagenomes</taxon>
    </lineage>
</organism>
<protein>
    <submittedName>
        <fullName evidence="1">Uncharacterized protein</fullName>
    </submittedName>
</protein>
<reference evidence="1" key="1">
    <citation type="submission" date="2018-05" db="EMBL/GenBank/DDBJ databases">
        <authorList>
            <person name="Lanie J.A."/>
            <person name="Ng W.-L."/>
            <person name="Kazmierczak K.M."/>
            <person name="Andrzejewski T.M."/>
            <person name="Davidsen T.M."/>
            <person name="Wayne K.J."/>
            <person name="Tettelin H."/>
            <person name="Glass J.I."/>
            <person name="Rusch D."/>
            <person name="Podicherti R."/>
            <person name="Tsui H.-C.T."/>
            <person name="Winkler M.E."/>
        </authorList>
    </citation>
    <scope>NUCLEOTIDE SEQUENCE</scope>
</reference>
<sequence length="40" mass="4473">MAKKYVFLGRLSISSKLLNFVNNELLPGTGVTKENFWSGL</sequence>
<dbReference type="InterPro" id="IPR046363">
    <property type="entry name" value="MS_N_TIM-barrel_dom"/>
</dbReference>
<dbReference type="GO" id="GO:0003824">
    <property type="term" value="F:catalytic activity"/>
    <property type="evidence" value="ECO:0007669"/>
    <property type="project" value="InterPro"/>
</dbReference>
<evidence type="ECO:0000313" key="1">
    <source>
        <dbReference type="EMBL" id="SVC32832.1"/>
    </source>
</evidence>
<gene>
    <name evidence="1" type="ORF">METZ01_LOCUS285686</name>
</gene>
<name>A0A382LCF7_9ZZZZ</name>
<dbReference type="SUPFAM" id="SSF51645">
    <property type="entry name" value="Malate synthase G"/>
    <property type="match status" value="1"/>
</dbReference>
<dbReference type="EMBL" id="UINC01085361">
    <property type="protein sequence ID" value="SVC32832.1"/>
    <property type="molecule type" value="Genomic_DNA"/>
</dbReference>
<feature type="non-terminal residue" evidence="1">
    <location>
        <position position="40"/>
    </location>
</feature>
<feature type="non-terminal residue" evidence="1">
    <location>
        <position position="1"/>
    </location>
</feature>